<proteinExistence type="predicted"/>
<gene>
    <name evidence="2" type="ORF">C6Y45_01975</name>
</gene>
<dbReference type="Proteomes" id="UP000240509">
    <property type="component" value="Unassembled WGS sequence"/>
</dbReference>
<organism evidence="2 3">
    <name type="scientific">Alkalicoccus saliphilus</name>
    <dbReference type="NCBI Taxonomy" id="200989"/>
    <lineage>
        <taxon>Bacteria</taxon>
        <taxon>Bacillati</taxon>
        <taxon>Bacillota</taxon>
        <taxon>Bacilli</taxon>
        <taxon>Bacillales</taxon>
        <taxon>Bacillaceae</taxon>
        <taxon>Alkalicoccus</taxon>
    </lineage>
</organism>
<dbReference type="AlphaFoldDB" id="A0A2T4U9V7"/>
<accession>A0A2T4U9V7</accession>
<evidence type="ECO:0000256" key="1">
    <source>
        <dbReference type="SAM" id="MobiDB-lite"/>
    </source>
</evidence>
<comment type="caution">
    <text evidence="2">The sequence shown here is derived from an EMBL/GenBank/DDBJ whole genome shotgun (WGS) entry which is preliminary data.</text>
</comment>
<feature type="region of interest" description="Disordered" evidence="1">
    <location>
        <begin position="13"/>
        <end position="43"/>
    </location>
</feature>
<protein>
    <submittedName>
        <fullName evidence="2">Uncharacterized protein</fullName>
    </submittedName>
</protein>
<dbReference type="EMBL" id="PZJJ01000002">
    <property type="protein sequence ID" value="PTL40171.1"/>
    <property type="molecule type" value="Genomic_DNA"/>
</dbReference>
<evidence type="ECO:0000313" key="3">
    <source>
        <dbReference type="Proteomes" id="UP000240509"/>
    </source>
</evidence>
<evidence type="ECO:0000313" key="2">
    <source>
        <dbReference type="EMBL" id="PTL40171.1"/>
    </source>
</evidence>
<keyword evidence="3" id="KW-1185">Reference proteome</keyword>
<reference evidence="2 3" key="1">
    <citation type="submission" date="2018-03" db="EMBL/GenBank/DDBJ databases">
        <title>Alkalicoccus saliphilus sp. nov., isolated from a mineral pool.</title>
        <authorList>
            <person name="Zhao B."/>
        </authorList>
    </citation>
    <scope>NUCLEOTIDE SEQUENCE [LARGE SCALE GENOMIC DNA]</scope>
    <source>
        <strain evidence="2 3">6AG</strain>
    </source>
</reference>
<sequence length="59" mass="6791">MYSESLWQVKTDNTGKGMDFRAGQLNVSRPSRASPPIPRRAFSGKTEKAEEIFVYIERR</sequence>
<name>A0A2T4U9V7_9BACI</name>